<reference evidence="3 4" key="1">
    <citation type="submission" date="2018-08" db="EMBL/GenBank/DDBJ databases">
        <title>Microbispora. triticiradicis sp. nov., a novel actinomycete isolated from the root of wheat (Triticum aestivum L.)).</title>
        <authorList>
            <person name="Han C."/>
        </authorList>
    </citation>
    <scope>NUCLEOTIDE SEQUENCE [LARGE SCALE GENOMIC DNA]</scope>
    <source>
        <strain evidence="3 4">NEAU-HRDPA2-9</strain>
    </source>
</reference>
<keyword evidence="3" id="KW-0378">Hydrolase</keyword>
<keyword evidence="1" id="KW-0812">Transmembrane</keyword>
<dbReference type="EMBL" id="QFZU02000007">
    <property type="protein sequence ID" value="RGA06752.1"/>
    <property type="molecule type" value="Genomic_DNA"/>
</dbReference>
<accession>A0ABX9LS54</accession>
<dbReference type="Pfam" id="PF02517">
    <property type="entry name" value="Rce1-like"/>
    <property type="match status" value="1"/>
</dbReference>
<keyword evidence="1" id="KW-0472">Membrane</keyword>
<evidence type="ECO:0000313" key="4">
    <source>
        <dbReference type="Proteomes" id="UP000262538"/>
    </source>
</evidence>
<dbReference type="Proteomes" id="UP000262538">
    <property type="component" value="Unassembled WGS sequence"/>
</dbReference>
<sequence length="243" mass="25856">MTVPSFTVPSLFLAVPLTAYLAFVSPWLGRRQYDRLARRRADDPRALVRAYRIWIGEEWAWIAVTALILALSPDAGLRDLGFIRPDDFGKVAVMTAGLGGALLAGSLVLRHASRSGRAVPGQEAVAALLPRTPAERWHAVAMAVTAGVCEEVIYRGLLIALGVGVLGLNPSVAAVLALAVFVAGHLYQGWRGMAGVALLGLWFTAMYLATDSLLLPIVAHVLIDVRGLVFVPAPPPEKVGHAA</sequence>
<dbReference type="GO" id="GO:0008237">
    <property type="term" value="F:metallopeptidase activity"/>
    <property type="evidence" value="ECO:0007669"/>
    <property type="project" value="UniProtKB-KW"/>
</dbReference>
<feature type="transmembrane region" description="Helical" evidence="1">
    <location>
        <begin position="6"/>
        <end position="29"/>
    </location>
</feature>
<dbReference type="InterPro" id="IPR003675">
    <property type="entry name" value="Rce1/LyrA-like_dom"/>
</dbReference>
<feature type="domain" description="CAAX prenyl protease 2/Lysostaphin resistance protein A-like" evidence="2">
    <location>
        <begin position="136"/>
        <end position="225"/>
    </location>
</feature>
<comment type="caution">
    <text evidence="3">The sequence shown here is derived from an EMBL/GenBank/DDBJ whole genome shotgun (WGS) entry which is preliminary data.</text>
</comment>
<keyword evidence="3" id="KW-0482">Metalloprotease</keyword>
<feature type="transmembrane region" description="Helical" evidence="1">
    <location>
        <begin position="50"/>
        <end position="71"/>
    </location>
</feature>
<keyword evidence="3" id="KW-0645">Protease</keyword>
<keyword evidence="4" id="KW-1185">Reference proteome</keyword>
<proteinExistence type="predicted"/>
<name>A0ABX9LS54_9ACTN</name>
<evidence type="ECO:0000259" key="2">
    <source>
        <dbReference type="Pfam" id="PF02517"/>
    </source>
</evidence>
<gene>
    <name evidence="3" type="ORF">DI270_001840</name>
</gene>
<evidence type="ECO:0000256" key="1">
    <source>
        <dbReference type="SAM" id="Phobius"/>
    </source>
</evidence>
<organism evidence="3 4">
    <name type="scientific">Microbispora triticiradicis</name>
    <dbReference type="NCBI Taxonomy" id="2200763"/>
    <lineage>
        <taxon>Bacteria</taxon>
        <taxon>Bacillati</taxon>
        <taxon>Actinomycetota</taxon>
        <taxon>Actinomycetes</taxon>
        <taxon>Streptosporangiales</taxon>
        <taxon>Streptosporangiaceae</taxon>
        <taxon>Microbispora</taxon>
    </lineage>
</organism>
<evidence type="ECO:0000313" key="3">
    <source>
        <dbReference type="EMBL" id="RGA06752.1"/>
    </source>
</evidence>
<keyword evidence="1" id="KW-1133">Transmembrane helix</keyword>
<protein>
    <submittedName>
        <fullName evidence="3">CPBP family intramembrane metalloprotease</fullName>
    </submittedName>
</protein>
<feature type="transmembrane region" description="Helical" evidence="1">
    <location>
        <begin position="91"/>
        <end position="109"/>
    </location>
</feature>
<feature type="transmembrane region" description="Helical" evidence="1">
    <location>
        <begin position="157"/>
        <end position="183"/>
    </location>
</feature>
<dbReference type="RefSeq" id="WP_111697499.1">
    <property type="nucleotide sequence ID" value="NZ_QFZU02000007.1"/>
</dbReference>
<feature type="transmembrane region" description="Helical" evidence="1">
    <location>
        <begin position="189"/>
        <end position="209"/>
    </location>
</feature>